<comment type="similarity">
    <text evidence="1">Belongs to the PemK/MazF family.</text>
</comment>
<comment type="caution">
    <text evidence="3">The sequence shown here is derived from an EMBL/GenBank/DDBJ whole genome shotgun (WGS) entry which is preliminary data.</text>
</comment>
<dbReference type="GO" id="GO:0006402">
    <property type="term" value="P:mRNA catabolic process"/>
    <property type="evidence" value="ECO:0007669"/>
    <property type="project" value="TreeGrafter"/>
</dbReference>
<keyword evidence="4" id="KW-1185">Reference proteome</keyword>
<protein>
    <submittedName>
        <fullName evidence="3">mRNA interferase MazF</fullName>
        <ecNumber evidence="3">3.1.-.-</ecNumber>
    </submittedName>
</protein>
<sequence>MNIMVKRGDIFYADLGSGEGVVAKGKRPVIIIQNDIGNQYAPTVVVAAITSNLTRAKLPTHIAILSGESGLPVDSVILLDQIFTLDKNKLIKRIGTVNDAVLEQIDNALGISLGLNIVTVFPKIQELEYYKSQLTKPLVITEGKTDVIIIETAWQKLYPKEQMFFECQSSGIEYEEDEREGNADYVRKKLENLSNIIQRPIIGLFDNDCEGNRKFKSLSEKIFEKYDIKKSIRKHLHSNVWGMLLPVPDERKHFVSYDDITQRYFVIEHYFSDEVLNRYSMYARNTQGTLPYIVNDRKSKFAKQVKELEPKEFEKFRLLLEKIKEIFSSIT</sequence>
<dbReference type="PANTHER" id="PTHR33988:SF2">
    <property type="entry name" value="ENDORIBONUCLEASE MAZF"/>
    <property type="match status" value="1"/>
</dbReference>
<dbReference type="SUPFAM" id="SSF50118">
    <property type="entry name" value="Cell growth inhibitor/plasmid maintenance toxic component"/>
    <property type="match status" value="1"/>
</dbReference>
<dbReference type="PANTHER" id="PTHR33988">
    <property type="entry name" value="ENDORIBONUCLEASE MAZF-RELATED"/>
    <property type="match status" value="1"/>
</dbReference>
<accession>A0A140L188</accession>
<keyword evidence="2" id="KW-1277">Toxin-antitoxin system</keyword>
<dbReference type="GO" id="GO:0004521">
    <property type="term" value="F:RNA endonuclease activity"/>
    <property type="evidence" value="ECO:0007669"/>
    <property type="project" value="TreeGrafter"/>
</dbReference>
<dbReference type="GO" id="GO:0016075">
    <property type="term" value="P:rRNA catabolic process"/>
    <property type="evidence" value="ECO:0007669"/>
    <property type="project" value="TreeGrafter"/>
</dbReference>
<dbReference type="AlphaFoldDB" id="A0A140L188"/>
<dbReference type="GO" id="GO:0016787">
    <property type="term" value="F:hydrolase activity"/>
    <property type="evidence" value="ECO:0007669"/>
    <property type="project" value="UniProtKB-KW"/>
</dbReference>
<dbReference type="EC" id="3.1.-.-" evidence="3"/>
<evidence type="ECO:0000256" key="2">
    <source>
        <dbReference type="ARBA" id="ARBA00022649"/>
    </source>
</evidence>
<dbReference type="Gene3D" id="2.30.30.110">
    <property type="match status" value="1"/>
</dbReference>
<organism evidence="3 4">
    <name type="scientific">Thermotalea metallivorans</name>
    <dbReference type="NCBI Taxonomy" id="520762"/>
    <lineage>
        <taxon>Bacteria</taxon>
        <taxon>Bacillati</taxon>
        <taxon>Bacillota</taxon>
        <taxon>Clostridia</taxon>
        <taxon>Peptostreptococcales</taxon>
        <taxon>Thermotaleaceae</taxon>
        <taxon>Thermotalea</taxon>
    </lineage>
</organism>
<dbReference type="PATRIC" id="fig|520762.4.peg.2710"/>
<keyword evidence="3" id="KW-0378">Hydrolase</keyword>
<evidence type="ECO:0000313" key="4">
    <source>
        <dbReference type="Proteomes" id="UP000070456"/>
    </source>
</evidence>
<reference evidence="3 4" key="1">
    <citation type="submission" date="2015-12" db="EMBL/GenBank/DDBJ databases">
        <title>Draft genome sequence of the thermoanaerobe Thermotalea metallivorans, an isolate from the runoff channel of the Great Artesian Basin, Australia.</title>
        <authorList>
            <person name="Patel B.K."/>
        </authorList>
    </citation>
    <scope>NUCLEOTIDE SEQUENCE [LARGE SCALE GENOMIC DNA]</scope>
    <source>
        <strain evidence="3 4">B2-1</strain>
    </source>
</reference>
<evidence type="ECO:0000313" key="3">
    <source>
        <dbReference type="EMBL" id="KXG74313.1"/>
    </source>
</evidence>
<proteinExistence type="inferred from homology"/>
<dbReference type="EMBL" id="LOEE01000058">
    <property type="protein sequence ID" value="KXG74313.1"/>
    <property type="molecule type" value="Genomic_DNA"/>
</dbReference>
<gene>
    <name evidence="3" type="primary">mazF</name>
    <name evidence="3" type="ORF">AN619_24430</name>
</gene>
<dbReference type="InterPro" id="IPR003477">
    <property type="entry name" value="PemK-like"/>
</dbReference>
<dbReference type="GO" id="GO:0003677">
    <property type="term" value="F:DNA binding"/>
    <property type="evidence" value="ECO:0007669"/>
    <property type="project" value="InterPro"/>
</dbReference>
<dbReference type="InterPro" id="IPR011067">
    <property type="entry name" value="Plasmid_toxin/cell-grow_inhib"/>
</dbReference>
<dbReference type="Proteomes" id="UP000070456">
    <property type="component" value="Unassembled WGS sequence"/>
</dbReference>
<dbReference type="STRING" id="520762.AN619_24430"/>
<evidence type="ECO:0000256" key="1">
    <source>
        <dbReference type="ARBA" id="ARBA00007521"/>
    </source>
</evidence>
<name>A0A140L188_9FIRM</name>
<dbReference type="Pfam" id="PF02452">
    <property type="entry name" value="PemK_toxin"/>
    <property type="match status" value="1"/>
</dbReference>